<evidence type="ECO:0000256" key="2">
    <source>
        <dbReference type="SAM" id="MobiDB-lite"/>
    </source>
</evidence>
<dbReference type="AlphaFoldDB" id="A0A9W4TT22"/>
<evidence type="ECO:0000313" key="4">
    <source>
        <dbReference type="Proteomes" id="UP001152885"/>
    </source>
</evidence>
<feature type="coiled-coil region" evidence="1">
    <location>
        <begin position="554"/>
        <end position="619"/>
    </location>
</feature>
<organism evidence="3 4">
    <name type="scientific">Candida verbasci</name>
    <dbReference type="NCBI Taxonomy" id="1227364"/>
    <lineage>
        <taxon>Eukaryota</taxon>
        <taxon>Fungi</taxon>
        <taxon>Dikarya</taxon>
        <taxon>Ascomycota</taxon>
        <taxon>Saccharomycotina</taxon>
        <taxon>Pichiomycetes</taxon>
        <taxon>Debaryomycetaceae</taxon>
        <taxon>Candida/Lodderomyces clade</taxon>
        <taxon>Candida</taxon>
    </lineage>
</organism>
<sequence>MSSHYPIFSPELNLKPINHQSKKIVLQFNQDNIDSNNLSNYKLINKTNLALPIFYIDDQEFVLIKHLSNLWNYPSSYQLIQTFLKNGGFNKNQILKSNSIINEKLISLNFINSNEKDINLFYISFPLLYSKIENKDVFYFNSIAENTLVKDSDINNIGPSLNHHDNNDDNSNNKIKENEEDEADNLEEDNIDNDEDDEEIAHGYDDDDDEEDDDVEDDEYEDKVTKKHKHHLHKHKQAFDPKMGSDDKISISQIFPQYGLVNSNTQLNHGSFNSLNVLTKLNFYKNLPSSAHKFLPNVKLSFAERELIHNNNNFSDIHIEENKPADTSNRKRSFRKPLARARKHHIHVDPNSIDLSESVIPGQGYIPEFSINNYCKVPNYYVTSNHQTLPQSFNTKKLNHTSNSSFLFNNDGIKMSKNIQQLVFSNDNDNYYHSKYYYTKSYRGPGSGNYKDGAMMNKINKIHLTNDKKLKHKKNLSNSERYNKSLKGLVHDKFNKNFVENLLNEQRKYTEDYSNLEMLHNNLQFNLLINTFREISEDTWNNYFKFKLIDFEQLKALQQEIHETELRKQAMDDHTKWLEEEKKRQDRLQLVFEEERKKFEQLQQDFILKQKELEEERRRRQLEASFDDSFTGGVEEEEKKNNEKYKKLQLDFEKRRDDLKSKFEIKRRNLINPLPAPKPIETPQLDIVSKFSSPADYTDIIRHLPIELRSVNQDNKDDSPAIKKPIRYITTYPEESNPEFLTRIEVIKLPNANSIGWDNLRKFKSNPEN</sequence>
<keyword evidence="1" id="KW-0175">Coiled coil</keyword>
<feature type="region of interest" description="Disordered" evidence="2">
    <location>
        <begin position="159"/>
        <end position="244"/>
    </location>
</feature>
<feature type="compositionally biased region" description="Acidic residues" evidence="2">
    <location>
        <begin position="178"/>
        <end position="221"/>
    </location>
</feature>
<protein>
    <submittedName>
        <fullName evidence="3">Uncharacterized protein</fullName>
    </submittedName>
</protein>
<comment type="caution">
    <text evidence="3">The sequence shown here is derived from an EMBL/GenBank/DDBJ whole genome shotgun (WGS) entry which is preliminary data.</text>
</comment>
<name>A0A9W4TT22_9ASCO</name>
<accession>A0A9W4TT22</accession>
<dbReference type="EMBL" id="CANTUO010000001">
    <property type="protein sequence ID" value="CAI5756083.1"/>
    <property type="molecule type" value="Genomic_DNA"/>
</dbReference>
<dbReference type="OrthoDB" id="4091342at2759"/>
<dbReference type="Proteomes" id="UP001152885">
    <property type="component" value="Unassembled WGS sequence"/>
</dbReference>
<evidence type="ECO:0000313" key="3">
    <source>
        <dbReference type="EMBL" id="CAI5756083.1"/>
    </source>
</evidence>
<reference evidence="3" key="1">
    <citation type="submission" date="2022-12" db="EMBL/GenBank/DDBJ databases">
        <authorList>
            <person name="Brejova B."/>
        </authorList>
    </citation>
    <scope>NUCLEOTIDE SEQUENCE</scope>
</reference>
<feature type="compositionally biased region" description="Basic residues" evidence="2">
    <location>
        <begin position="225"/>
        <end position="236"/>
    </location>
</feature>
<proteinExistence type="predicted"/>
<gene>
    <name evidence="3" type="ORF">CANVERA_P0601</name>
</gene>
<evidence type="ECO:0000256" key="1">
    <source>
        <dbReference type="SAM" id="Coils"/>
    </source>
</evidence>
<keyword evidence="4" id="KW-1185">Reference proteome</keyword>